<dbReference type="EMBL" id="VMSJ01000001">
    <property type="protein sequence ID" value="TVT29720.1"/>
    <property type="molecule type" value="Genomic_DNA"/>
</dbReference>
<dbReference type="Pfam" id="PF09844">
    <property type="entry name" value="DUF2071"/>
    <property type="match status" value="1"/>
</dbReference>
<keyword evidence="2" id="KW-1185">Reference proteome</keyword>
<dbReference type="PANTHER" id="PTHR39186:SF1">
    <property type="entry name" value="DUF2071 DOMAIN-CONTAINING PROTEIN"/>
    <property type="match status" value="1"/>
</dbReference>
<dbReference type="SUPFAM" id="SSF160104">
    <property type="entry name" value="Acetoacetate decarboxylase-like"/>
    <property type="match status" value="1"/>
</dbReference>
<proteinExistence type="predicted"/>
<sequence length="267" mass="30850">MYQTYCLMEEGRGYTKIKGRWTVMKQTLLDYTEGRNAPLPDGPWSMYQRWEDLMCMHIPVEPQALLPHVPEALELDIYDGYAWISIFSFNVRNMQLRGLPKFPYAHKFLELNVRTYVRHQNIPGIYFFSLDAAKIIPVIGARSGSLPYFKAGMKAAKKNGWIHFSSHRQHDASAYFKGRYKSVSEPEKPLLGTLDYWLLERYYLFNTVKGAVVHIGIHHLPWQPAQASVVYENGGIDSLMPGDIEGEPVRAHYVEALDVIFWPVKYS</sequence>
<protein>
    <submittedName>
        <fullName evidence="1">DUF2071 domain-containing protein</fullName>
    </submittedName>
</protein>
<dbReference type="PANTHER" id="PTHR39186">
    <property type="entry name" value="DUF2071 FAMILY PROTEIN"/>
    <property type="match status" value="1"/>
</dbReference>
<gene>
    <name evidence="1" type="ORF">FO441_05420</name>
</gene>
<reference evidence="1 2" key="1">
    <citation type="submission" date="2019-07" db="EMBL/GenBank/DDBJ databases">
        <title>Salinicoccus cyprini sp. nov., isolated from gastro-intestinal tract of mirror carp, Cyprinus carpio var. specularis, collected from Gobind Sagar Reservoir, Himachal Pradesh, India.</title>
        <authorList>
            <person name="Talwar C."/>
            <person name="Singh A.K."/>
            <person name="Lal R."/>
            <person name="Negi R.K."/>
        </authorList>
    </citation>
    <scope>NUCLEOTIDE SEQUENCE [LARGE SCALE GENOMIC DNA]</scope>
    <source>
        <strain evidence="1 2">CT19</strain>
    </source>
</reference>
<dbReference type="Proteomes" id="UP000315103">
    <property type="component" value="Unassembled WGS sequence"/>
</dbReference>
<organism evidence="1 2">
    <name type="scientific">Salinicoccus cyprini</name>
    <dbReference type="NCBI Taxonomy" id="2493691"/>
    <lineage>
        <taxon>Bacteria</taxon>
        <taxon>Bacillati</taxon>
        <taxon>Bacillota</taxon>
        <taxon>Bacilli</taxon>
        <taxon>Bacillales</taxon>
        <taxon>Staphylococcaceae</taxon>
        <taxon>Salinicoccus</taxon>
    </lineage>
</organism>
<dbReference type="AlphaFoldDB" id="A0A558AZP1"/>
<evidence type="ECO:0000313" key="1">
    <source>
        <dbReference type="EMBL" id="TVT29720.1"/>
    </source>
</evidence>
<evidence type="ECO:0000313" key="2">
    <source>
        <dbReference type="Proteomes" id="UP000315103"/>
    </source>
</evidence>
<name>A0A558AZP1_9STAP</name>
<dbReference type="OrthoDB" id="150993at2"/>
<comment type="caution">
    <text evidence="1">The sequence shown here is derived from an EMBL/GenBank/DDBJ whole genome shotgun (WGS) entry which is preliminary data.</text>
</comment>
<dbReference type="InterPro" id="IPR023375">
    <property type="entry name" value="ADC_dom_sf"/>
</dbReference>
<dbReference type="InterPro" id="IPR018644">
    <property type="entry name" value="DUF2071"/>
</dbReference>
<accession>A0A558AZP1</accession>